<dbReference type="Pfam" id="PF01055">
    <property type="entry name" value="Glyco_hydro_31_2nd"/>
    <property type="match status" value="1"/>
</dbReference>
<keyword evidence="2 6" id="KW-0378">Hydrolase</keyword>
<evidence type="ECO:0000256" key="2">
    <source>
        <dbReference type="RuleBase" id="RU361185"/>
    </source>
</evidence>
<dbReference type="InterPro" id="IPR013780">
    <property type="entry name" value="Glyco_hydro_b"/>
</dbReference>
<keyword evidence="7" id="KW-1185">Reference proteome</keyword>
<dbReference type="EMBL" id="JACHHN010000003">
    <property type="protein sequence ID" value="MBB5191240.1"/>
    <property type="molecule type" value="Genomic_DNA"/>
</dbReference>
<dbReference type="Gene3D" id="2.60.40.1180">
    <property type="entry name" value="Golgi alpha-mannosidase II"/>
    <property type="match status" value="2"/>
</dbReference>
<dbReference type="Pfam" id="PF13802">
    <property type="entry name" value="Gal_mutarotas_2"/>
    <property type="match status" value="1"/>
</dbReference>
<dbReference type="InterPro" id="IPR025887">
    <property type="entry name" value="Glyco_hydro_31_N_dom"/>
</dbReference>
<dbReference type="InterPro" id="IPR017853">
    <property type="entry name" value="GH"/>
</dbReference>
<dbReference type="SUPFAM" id="SSF51445">
    <property type="entry name" value="(Trans)glycosidases"/>
    <property type="match status" value="1"/>
</dbReference>
<evidence type="ECO:0000259" key="3">
    <source>
        <dbReference type="Pfam" id="PF01055"/>
    </source>
</evidence>
<feature type="domain" description="Glycoside hydrolase family 31 N-terminal" evidence="4">
    <location>
        <begin position="40"/>
        <end position="229"/>
    </location>
</feature>
<dbReference type="PANTHER" id="PTHR22762:SF165">
    <property type="entry name" value="PUTATIVE (AFU_ORTHOLOGUE AFUA_1G06560)-RELATED"/>
    <property type="match status" value="1"/>
</dbReference>
<dbReference type="InterPro" id="IPR048395">
    <property type="entry name" value="Glyco_hydro_31_C"/>
</dbReference>
<dbReference type="PANTHER" id="PTHR22762">
    <property type="entry name" value="ALPHA-GLUCOSIDASE"/>
    <property type="match status" value="1"/>
</dbReference>
<sequence>MAITISSQLYDTSGRVAPVFSLDQPRQAILRFSAPAGHAVQIEVLEQDLIRVEVLPAGTAPRARSWTIAPGMTDVPLHGHDARALPGFSRPDYQLAVDAQRATLTTQAIKLEIDLNGFYCTWYQQRAGAWVKVASDRPTQGYNFGYWDERVYHYLSRAEEEQYFGLGEKTGDANRHGNSYRMCNLDAAFYNAKSTDPLYKHIPFYITRHATQLTTFGLYYDTPADCRFDFGREHDNYHGFYRSFVADTGPLDYYFIAGDTVRDVVGRFTWLTGRPAFTPRWSLGYSGSTMSYTDAPNAQVRMNDFLAHCGEHDILCDSFHLSSGYTTIAGKRYVFNWDESKFPDAKGFAAHYRQHGVHLVANIKPALLKTHPRFAEAAAAGALINQPDGSPLPVAFWGGDAAYVDFTAQAGYDWWKNGVKTALLDYGISAAWNDNNEFEIWDTRALAANFGDPVPAISIKPLQTLLMCKASYEAQAEHAPALRPFTVSRAGCAGMQRYVQTWSGDNYTSWQTLKYNVRMGTGLAMSGVSNTGHDVGGFLGPQPDAELFLRWVQFGIFLPRFSIHSENSGEVVTEPWMYPDITPQIRDLIKLRYRLLPYYYDLIWRSHSHYQPVMRPTYYTFPHDARCYTENDDMMIGESLLIAAVVEQGALTRAVYLPAGTRWWRYDGTQSFEGGQTVTLDAPLDAAMLLVRENSGVPLNVAAQHFAHTADERGFLLYPGQAGAFEVRCFEDDGVSYGYRHGLCGEWQLGIEAAADTLHIRIAFNGNTHFARDQLQICLPASEMRLVTLTGARLVTDEVSAAWRVLTLTRSDQ</sequence>
<evidence type="ECO:0000256" key="1">
    <source>
        <dbReference type="ARBA" id="ARBA00007806"/>
    </source>
</evidence>
<keyword evidence="2 6" id="KW-0326">Glycosidase</keyword>
<dbReference type="EC" id="3.2.1.20" evidence="6"/>
<dbReference type="GO" id="GO:0005975">
    <property type="term" value="P:carbohydrate metabolic process"/>
    <property type="evidence" value="ECO:0007669"/>
    <property type="project" value="InterPro"/>
</dbReference>
<dbReference type="RefSeq" id="WP_184099942.1">
    <property type="nucleotide sequence ID" value="NZ_JACHHN010000003.1"/>
</dbReference>
<proteinExistence type="inferred from homology"/>
<reference evidence="6 7" key="1">
    <citation type="submission" date="2020-08" db="EMBL/GenBank/DDBJ databases">
        <title>Genomic Encyclopedia of Type Strains, Phase IV (KMG-IV): sequencing the most valuable type-strain genomes for metagenomic binning, comparative biology and taxonomic classification.</title>
        <authorList>
            <person name="Goeker M."/>
        </authorList>
    </citation>
    <scope>NUCLEOTIDE SEQUENCE [LARGE SCALE GENOMIC DNA]</scope>
    <source>
        <strain evidence="6 7">DSM 18233</strain>
    </source>
</reference>
<dbReference type="GO" id="GO:0030246">
    <property type="term" value="F:carbohydrate binding"/>
    <property type="evidence" value="ECO:0007669"/>
    <property type="project" value="InterPro"/>
</dbReference>
<dbReference type="CDD" id="cd14752">
    <property type="entry name" value="GH31_N"/>
    <property type="match status" value="1"/>
</dbReference>
<dbReference type="AlphaFoldDB" id="A0A840RFQ9"/>
<gene>
    <name evidence="6" type="ORF">HNQ50_001963</name>
</gene>
<dbReference type="CDD" id="cd06599">
    <property type="entry name" value="GH31_glycosidase_Aec37"/>
    <property type="match status" value="1"/>
</dbReference>
<organism evidence="6 7">
    <name type="scientific">Silvimonas terrae</name>
    <dbReference type="NCBI Taxonomy" id="300266"/>
    <lineage>
        <taxon>Bacteria</taxon>
        <taxon>Pseudomonadati</taxon>
        <taxon>Pseudomonadota</taxon>
        <taxon>Betaproteobacteria</taxon>
        <taxon>Neisseriales</taxon>
        <taxon>Chitinibacteraceae</taxon>
        <taxon>Silvimonas</taxon>
    </lineage>
</organism>
<dbReference type="Gene3D" id="2.60.40.1760">
    <property type="entry name" value="glycosyl hydrolase (family 31)"/>
    <property type="match status" value="1"/>
</dbReference>
<evidence type="ECO:0000259" key="4">
    <source>
        <dbReference type="Pfam" id="PF13802"/>
    </source>
</evidence>
<feature type="domain" description="Glycosyl hydrolase family 31 C-terminal" evidence="5">
    <location>
        <begin position="611"/>
        <end position="695"/>
    </location>
</feature>
<dbReference type="Gene3D" id="3.20.20.80">
    <property type="entry name" value="Glycosidases"/>
    <property type="match status" value="1"/>
</dbReference>
<comment type="similarity">
    <text evidence="1 2">Belongs to the glycosyl hydrolase 31 family.</text>
</comment>
<protein>
    <submittedName>
        <fullName evidence="6">Alpha-glucosidase</fullName>
        <ecNumber evidence="6">3.2.1.20</ecNumber>
    </submittedName>
</protein>
<dbReference type="SUPFAM" id="SSF51011">
    <property type="entry name" value="Glycosyl hydrolase domain"/>
    <property type="match status" value="1"/>
</dbReference>
<evidence type="ECO:0000313" key="7">
    <source>
        <dbReference type="Proteomes" id="UP000543030"/>
    </source>
</evidence>
<evidence type="ECO:0000313" key="6">
    <source>
        <dbReference type="EMBL" id="MBB5191240.1"/>
    </source>
</evidence>
<feature type="domain" description="Glycoside hydrolase family 31 TIM barrel" evidence="3">
    <location>
        <begin position="275"/>
        <end position="602"/>
    </location>
</feature>
<evidence type="ECO:0000259" key="5">
    <source>
        <dbReference type="Pfam" id="PF21365"/>
    </source>
</evidence>
<accession>A0A840RFQ9</accession>
<name>A0A840RFQ9_9NEIS</name>
<dbReference type="Pfam" id="PF21365">
    <property type="entry name" value="Glyco_hydro_31_3rd"/>
    <property type="match status" value="1"/>
</dbReference>
<dbReference type="SUPFAM" id="SSF74650">
    <property type="entry name" value="Galactose mutarotase-like"/>
    <property type="match status" value="1"/>
</dbReference>
<dbReference type="InterPro" id="IPR011013">
    <property type="entry name" value="Gal_mutarotase_sf_dom"/>
</dbReference>
<dbReference type="Proteomes" id="UP000543030">
    <property type="component" value="Unassembled WGS sequence"/>
</dbReference>
<dbReference type="InterPro" id="IPR000322">
    <property type="entry name" value="Glyco_hydro_31_TIM"/>
</dbReference>
<comment type="caution">
    <text evidence="6">The sequence shown here is derived from an EMBL/GenBank/DDBJ whole genome shotgun (WGS) entry which is preliminary data.</text>
</comment>
<dbReference type="GO" id="GO:0004558">
    <property type="term" value="F:alpha-1,4-glucosidase activity"/>
    <property type="evidence" value="ECO:0007669"/>
    <property type="project" value="UniProtKB-EC"/>
</dbReference>